<dbReference type="AlphaFoldDB" id="A0A0F9ITQ4"/>
<comment type="caution">
    <text evidence="1">The sequence shown here is derived from an EMBL/GenBank/DDBJ whole genome shotgun (WGS) entry which is preliminary data.</text>
</comment>
<proteinExistence type="predicted"/>
<name>A0A0F9ITQ4_9ZZZZ</name>
<evidence type="ECO:0000313" key="1">
    <source>
        <dbReference type="EMBL" id="KKM23354.1"/>
    </source>
</evidence>
<protein>
    <recommendedName>
        <fullName evidence="2">DUF2997 domain-containing protein</fullName>
    </recommendedName>
</protein>
<gene>
    <name evidence="1" type="ORF">LCGC14_1616070</name>
</gene>
<accession>A0A0F9ITQ4</accession>
<dbReference type="EMBL" id="LAZR01013141">
    <property type="protein sequence ID" value="KKM23354.1"/>
    <property type="molecule type" value="Genomic_DNA"/>
</dbReference>
<sequence length="102" mass="11631">MKTICAWCDRVMEEGPAELVSHGICPACVDGWEERYFNKEIEMKKIRVIVKNGTFKVETTGYTGTNCHDATARLEERLGLKLTDEPTAEMYEQEVDREQEAG</sequence>
<dbReference type="InterPro" id="IPR021375">
    <property type="entry name" value="DUF2997"/>
</dbReference>
<dbReference type="Pfam" id="PF11211">
    <property type="entry name" value="DUF2997"/>
    <property type="match status" value="1"/>
</dbReference>
<organism evidence="1">
    <name type="scientific">marine sediment metagenome</name>
    <dbReference type="NCBI Taxonomy" id="412755"/>
    <lineage>
        <taxon>unclassified sequences</taxon>
        <taxon>metagenomes</taxon>
        <taxon>ecological metagenomes</taxon>
    </lineage>
</organism>
<reference evidence="1" key="1">
    <citation type="journal article" date="2015" name="Nature">
        <title>Complex archaea that bridge the gap between prokaryotes and eukaryotes.</title>
        <authorList>
            <person name="Spang A."/>
            <person name="Saw J.H."/>
            <person name="Jorgensen S.L."/>
            <person name="Zaremba-Niedzwiedzka K."/>
            <person name="Martijn J."/>
            <person name="Lind A.E."/>
            <person name="van Eijk R."/>
            <person name="Schleper C."/>
            <person name="Guy L."/>
            <person name="Ettema T.J."/>
        </authorList>
    </citation>
    <scope>NUCLEOTIDE SEQUENCE</scope>
</reference>
<evidence type="ECO:0008006" key="2">
    <source>
        <dbReference type="Google" id="ProtNLM"/>
    </source>
</evidence>